<gene>
    <name evidence="1" type="ORF">ACEZDB_37855</name>
</gene>
<accession>A0ABV6XDS4</accession>
<organism evidence="1 2">
    <name type="scientific">Streptacidiphilus alkalitolerans</name>
    <dbReference type="NCBI Taxonomy" id="3342712"/>
    <lineage>
        <taxon>Bacteria</taxon>
        <taxon>Bacillati</taxon>
        <taxon>Actinomycetota</taxon>
        <taxon>Actinomycetes</taxon>
        <taxon>Kitasatosporales</taxon>
        <taxon>Streptomycetaceae</taxon>
        <taxon>Streptacidiphilus</taxon>
    </lineage>
</organism>
<dbReference type="Proteomes" id="UP001592530">
    <property type="component" value="Unassembled WGS sequence"/>
</dbReference>
<name>A0ABV6XDS4_9ACTN</name>
<proteinExistence type="predicted"/>
<sequence>MSGSLDDECWNGLVAEALEAYRQETPMRQITARYGLNKEQILALVDEAGYARHEEMAQGRRAKRALPVNS</sequence>
<reference evidence="1 2" key="1">
    <citation type="submission" date="2024-09" db="EMBL/GenBank/DDBJ databases">
        <authorList>
            <person name="Lee S.D."/>
        </authorList>
    </citation>
    <scope>NUCLEOTIDE SEQUENCE [LARGE SCALE GENOMIC DNA]</scope>
    <source>
        <strain evidence="1 2">N1-3</strain>
    </source>
</reference>
<comment type="caution">
    <text evidence="1">The sequence shown here is derived from an EMBL/GenBank/DDBJ whole genome shotgun (WGS) entry which is preliminary data.</text>
</comment>
<evidence type="ECO:0000313" key="1">
    <source>
        <dbReference type="EMBL" id="MFC1436416.1"/>
    </source>
</evidence>
<evidence type="ECO:0000313" key="2">
    <source>
        <dbReference type="Proteomes" id="UP001592530"/>
    </source>
</evidence>
<dbReference type="EMBL" id="JBHEZY010000031">
    <property type="protein sequence ID" value="MFC1436416.1"/>
    <property type="molecule type" value="Genomic_DNA"/>
</dbReference>
<protein>
    <submittedName>
        <fullName evidence="1">Uncharacterized protein</fullName>
    </submittedName>
</protein>
<dbReference type="RefSeq" id="WP_380560061.1">
    <property type="nucleotide sequence ID" value="NZ_JBHEZY010000031.1"/>
</dbReference>